<evidence type="ECO:0000256" key="4">
    <source>
        <dbReference type="ARBA" id="ARBA00022571"/>
    </source>
</evidence>
<protein>
    <recommendedName>
        <fullName evidence="13">Arginine biosynthesis bifunctional protein ArgJ</fullName>
    </recommendedName>
    <domain>
        <recommendedName>
            <fullName evidence="13">Glutamate N-acetyltransferase</fullName>
            <ecNumber evidence="13">2.3.1.35</ecNumber>
        </recommendedName>
        <alternativeName>
            <fullName evidence="13">Ornithine acetyltransferase</fullName>
            <shortName evidence="13">OATase</shortName>
        </alternativeName>
        <alternativeName>
            <fullName evidence="13">Ornithine transacetylase</fullName>
        </alternativeName>
    </domain>
    <domain>
        <recommendedName>
            <fullName evidence="13">Amino-acid acetyltransferase</fullName>
            <ecNumber evidence="13">2.3.1.1</ecNumber>
        </recommendedName>
        <alternativeName>
            <fullName evidence="13">N-acetylglutamate synthase</fullName>
            <shortName evidence="13">AGSase</shortName>
        </alternativeName>
    </domain>
    <component>
        <recommendedName>
            <fullName evidence="13">Arginine biosynthesis bifunctional protein ArgJ alpha chain</fullName>
        </recommendedName>
    </component>
    <component>
        <recommendedName>
            <fullName evidence="13">Arginine biosynthesis bifunctional protein ArgJ beta chain</fullName>
        </recommendedName>
    </component>
</protein>
<dbReference type="Pfam" id="PF01960">
    <property type="entry name" value="ArgJ"/>
    <property type="match status" value="1"/>
</dbReference>
<dbReference type="GO" id="GO:0006526">
    <property type="term" value="P:L-arginine biosynthetic process"/>
    <property type="evidence" value="ECO:0007669"/>
    <property type="project" value="UniProtKB-UniRule"/>
</dbReference>
<gene>
    <name evidence="13 14" type="primary">argJ</name>
    <name evidence="14" type="ORF">LCY76_08955</name>
</gene>
<evidence type="ECO:0000256" key="7">
    <source>
        <dbReference type="ARBA" id="ARBA00022813"/>
    </source>
</evidence>
<comment type="pathway">
    <text evidence="13">Amino-acid biosynthesis; L-arginine biosynthesis; N(2)-acetyl-L-ornithine from L-glutamate: step 1/4.</text>
</comment>
<keyword evidence="5 13" id="KW-0028">Amino-acid biosynthesis</keyword>
<dbReference type="EC" id="2.3.1.1" evidence="13"/>
<feature type="binding site" evidence="13">
    <location>
        <position position="406"/>
    </location>
    <ligand>
        <name>substrate</name>
    </ligand>
</feature>
<dbReference type="HAMAP" id="MF_01106">
    <property type="entry name" value="ArgJ"/>
    <property type="match status" value="1"/>
</dbReference>
<dbReference type="FunFam" id="3.30.2330.10:FF:000001">
    <property type="entry name" value="Arginine biosynthesis bifunctional protein ArgJ, mitochondrial"/>
    <property type="match status" value="1"/>
</dbReference>
<comment type="pathway">
    <text evidence="13">Amino-acid biosynthesis; L-arginine biosynthesis; L-ornithine and N-acetyl-L-glutamate from L-glutamate and N(2)-acetyl-L-ornithine (cyclic): step 1/1.</text>
</comment>
<keyword evidence="15" id="KW-1185">Reference proteome</keyword>
<evidence type="ECO:0000256" key="5">
    <source>
        <dbReference type="ARBA" id="ARBA00022605"/>
    </source>
</evidence>
<dbReference type="InterPro" id="IPR042195">
    <property type="entry name" value="ArgJ_beta_C"/>
</dbReference>
<proteinExistence type="inferred from homology"/>
<feature type="chain" id="PRO_5041026204" description="Arginine biosynthesis bifunctional protein ArgJ alpha chain" evidence="13">
    <location>
        <begin position="1"/>
        <end position="192"/>
    </location>
</feature>
<keyword evidence="7 13" id="KW-0068">Autocatalytic cleavage</keyword>
<dbReference type="NCBIfam" id="TIGR00120">
    <property type="entry name" value="ArgJ"/>
    <property type="match status" value="1"/>
</dbReference>
<comment type="similarity">
    <text evidence="2 13">Belongs to the ArgJ family.</text>
</comment>
<feature type="binding site" evidence="13">
    <location>
        <position position="401"/>
    </location>
    <ligand>
        <name>substrate</name>
    </ligand>
</feature>
<keyword evidence="4 13" id="KW-0055">Arginine biosynthesis</keyword>
<dbReference type="Gene3D" id="3.10.20.340">
    <property type="entry name" value="ArgJ beta chain, C-terminal domain"/>
    <property type="match status" value="1"/>
</dbReference>
<evidence type="ECO:0000256" key="10">
    <source>
        <dbReference type="ARBA" id="ARBA00048372"/>
    </source>
</evidence>
<comment type="caution">
    <text evidence="14">The sequence shown here is derived from an EMBL/GenBank/DDBJ whole genome shotgun (WGS) entry which is preliminary data.</text>
</comment>
<feature type="binding site" evidence="13">
    <location>
        <position position="182"/>
    </location>
    <ligand>
        <name>substrate</name>
    </ligand>
</feature>
<keyword evidence="6 13" id="KW-0808">Transferase</keyword>
<dbReference type="EC" id="2.3.1.35" evidence="13"/>
<keyword evidence="9 13" id="KW-0012">Acyltransferase</keyword>
<comment type="catalytic activity">
    <reaction evidence="10 13">
        <text>L-glutamate + acetyl-CoA = N-acetyl-L-glutamate + CoA + H(+)</text>
        <dbReference type="Rhea" id="RHEA:24292"/>
        <dbReference type="ChEBI" id="CHEBI:15378"/>
        <dbReference type="ChEBI" id="CHEBI:29985"/>
        <dbReference type="ChEBI" id="CHEBI:44337"/>
        <dbReference type="ChEBI" id="CHEBI:57287"/>
        <dbReference type="ChEBI" id="CHEBI:57288"/>
        <dbReference type="EC" id="2.3.1.1"/>
    </reaction>
</comment>
<evidence type="ECO:0000256" key="13">
    <source>
        <dbReference type="HAMAP-Rule" id="MF_01106"/>
    </source>
</evidence>
<comment type="subunit">
    <text evidence="3 13">Heterotetramer of two alpha and two beta chains.</text>
</comment>
<evidence type="ECO:0000256" key="11">
    <source>
        <dbReference type="ARBA" id="ARBA00049439"/>
    </source>
</evidence>
<evidence type="ECO:0000313" key="15">
    <source>
        <dbReference type="Proteomes" id="UP001139011"/>
    </source>
</evidence>
<evidence type="ECO:0000256" key="12">
    <source>
        <dbReference type="ARBA" id="ARBA00054976"/>
    </source>
</evidence>
<accession>A0A9X2BF05</accession>
<evidence type="ECO:0000313" key="14">
    <source>
        <dbReference type="EMBL" id="MCK6256722.1"/>
    </source>
</evidence>
<name>A0A9X2BF05_9BACL</name>
<evidence type="ECO:0000256" key="3">
    <source>
        <dbReference type="ARBA" id="ARBA00011475"/>
    </source>
</evidence>
<feature type="site" description="Involved in the stabilization of negative charge on the oxyanion by the formation of the oxyanion hole" evidence="13">
    <location>
        <position position="119"/>
    </location>
</feature>
<organism evidence="14 15">
    <name type="scientific">Fictibacillus marinisediminis</name>
    <dbReference type="NCBI Taxonomy" id="2878389"/>
    <lineage>
        <taxon>Bacteria</taxon>
        <taxon>Bacillati</taxon>
        <taxon>Bacillota</taxon>
        <taxon>Bacilli</taxon>
        <taxon>Bacillales</taxon>
        <taxon>Fictibacillaceae</taxon>
        <taxon>Fictibacillus</taxon>
    </lineage>
</organism>
<evidence type="ECO:0000256" key="1">
    <source>
        <dbReference type="ARBA" id="ARBA00004496"/>
    </source>
</evidence>
<dbReference type="Gene3D" id="3.60.70.12">
    <property type="entry name" value="L-amino peptidase D-ALA esterase/amidase"/>
    <property type="match status" value="1"/>
</dbReference>
<feature type="binding site" evidence="13">
    <location>
        <position position="193"/>
    </location>
    <ligand>
        <name>substrate</name>
    </ligand>
</feature>
<dbReference type="PANTHER" id="PTHR23100">
    <property type="entry name" value="ARGININE BIOSYNTHESIS BIFUNCTIONAL PROTEIN ARGJ"/>
    <property type="match status" value="1"/>
</dbReference>
<dbReference type="SUPFAM" id="SSF56266">
    <property type="entry name" value="DmpA/ArgJ-like"/>
    <property type="match status" value="1"/>
</dbReference>
<dbReference type="InterPro" id="IPR002813">
    <property type="entry name" value="Arg_biosynth_ArgJ"/>
</dbReference>
<feature type="active site" description="Nucleophile" evidence="13">
    <location>
        <position position="193"/>
    </location>
</feature>
<feature type="chain" id="PRO_5041026205" description="Arginine biosynthesis bifunctional protein ArgJ beta chain" evidence="13">
    <location>
        <begin position="193"/>
        <end position="406"/>
    </location>
</feature>
<dbReference type="InterPro" id="IPR016117">
    <property type="entry name" value="ArgJ-like_dom_sf"/>
</dbReference>
<evidence type="ECO:0000256" key="9">
    <source>
        <dbReference type="ARBA" id="ARBA00023315"/>
    </source>
</evidence>
<dbReference type="GO" id="GO:0004358">
    <property type="term" value="F:L-glutamate N-acetyltransferase activity, acting on acetyl-L-ornithine as donor"/>
    <property type="evidence" value="ECO:0007669"/>
    <property type="project" value="UniProtKB-UniRule"/>
</dbReference>
<dbReference type="GO" id="GO:0006592">
    <property type="term" value="P:ornithine biosynthetic process"/>
    <property type="evidence" value="ECO:0007669"/>
    <property type="project" value="TreeGrafter"/>
</dbReference>
<sequence length="406" mass="43222">MVSSHLKKVTGSNITLPKGFSAAGINSGIKYKKKDLGIILSEKPASAAAVYTTNKIKAAPLEVTKESIETEGLLQAVIVNSGNANAFTGEQGRLDAYAMRNEVSERFGLQQIHVGVASTGIIGEPMPIDTILKGIQQLNPASKLNQALEFSQSILTTDTKTKNACYSFTVGESEVVLAGTAKGSGMIHPNMATMLSFLTTDANISPQNLHHALKKVTDQSFNCITVDGETSTNDMVLILANGYADHEELTPEHPDWGTFLQALTLTCTELAKAIARDGEGATKLIEVTVEGAASSEEARAAAKSIVGSPLVKTAIFGCDPNWGRIVAVLGYAGIEMSPEAIDLYIGDFPVLVQSEIERFNHEEISGYLTGSEISITVNLHTGNGIGKAWGCDLTYDYVQINSSYTT</sequence>
<feature type="site" description="Cleavage; by autolysis" evidence="13">
    <location>
        <begin position="192"/>
        <end position="193"/>
    </location>
</feature>
<dbReference type="PANTHER" id="PTHR23100:SF0">
    <property type="entry name" value="ARGININE BIOSYNTHESIS BIFUNCTIONAL PROTEIN ARGJ, MITOCHONDRIAL"/>
    <property type="match status" value="1"/>
</dbReference>
<evidence type="ECO:0000256" key="6">
    <source>
        <dbReference type="ARBA" id="ARBA00022679"/>
    </source>
</evidence>
<dbReference type="NCBIfam" id="NF003802">
    <property type="entry name" value="PRK05388.1"/>
    <property type="match status" value="1"/>
</dbReference>
<keyword evidence="8 13" id="KW-0511">Multifunctional enzyme</keyword>
<keyword evidence="13" id="KW-0963">Cytoplasm</keyword>
<evidence type="ECO:0000256" key="2">
    <source>
        <dbReference type="ARBA" id="ARBA00006774"/>
    </source>
</evidence>
<comment type="catalytic activity">
    <reaction evidence="11 13">
        <text>N(2)-acetyl-L-ornithine + L-glutamate = N-acetyl-L-glutamate + L-ornithine</text>
        <dbReference type="Rhea" id="RHEA:15349"/>
        <dbReference type="ChEBI" id="CHEBI:29985"/>
        <dbReference type="ChEBI" id="CHEBI:44337"/>
        <dbReference type="ChEBI" id="CHEBI:46911"/>
        <dbReference type="ChEBI" id="CHEBI:57805"/>
        <dbReference type="EC" id="2.3.1.35"/>
    </reaction>
</comment>
<dbReference type="Proteomes" id="UP001139011">
    <property type="component" value="Unassembled WGS sequence"/>
</dbReference>
<dbReference type="EMBL" id="JAIWJX010000002">
    <property type="protein sequence ID" value="MCK6256722.1"/>
    <property type="molecule type" value="Genomic_DNA"/>
</dbReference>
<feature type="binding site" evidence="13">
    <location>
        <position position="279"/>
    </location>
    <ligand>
        <name>substrate</name>
    </ligand>
</feature>
<comment type="subcellular location">
    <subcellularLocation>
        <location evidence="1 13">Cytoplasm</location>
    </subcellularLocation>
</comment>
<reference evidence="14" key="1">
    <citation type="submission" date="2021-09" db="EMBL/GenBank/DDBJ databases">
        <title>Genome analysis of Fictibacillus sp. KIGAM418 isolated from marine sediment.</title>
        <authorList>
            <person name="Seo M.-J."/>
            <person name="Cho E.-S."/>
            <person name="Hwang C.Y."/>
        </authorList>
    </citation>
    <scope>NUCLEOTIDE SEQUENCE</scope>
    <source>
        <strain evidence="14">KIGAM418</strain>
    </source>
</reference>
<dbReference type="CDD" id="cd02152">
    <property type="entry name" value="OAT"/>
    <property type="match status" value="1"/>
</dbReference>
<dbReference type="FunFam" id="3.60.70.12:FF:000001">
    <property type="entry name" value="Arginine biosynthesis bifunctional protein ArgJ, chloroplastic"/>
    <property type="match status" value="1"/>
</dbReference>
<dbReference type="FunFam" id="3.10.20.340:FF:000001">
    <property type="entry name" value="Arginine biosynthesis bifunctional protein ArgJ, chloroplastic"/>
    <property type="match status" value="1"/>
</dbReference>
<dbReference type="AlphaFoldDB" id="A0A9X2BF05"/>
<dbReference type="GO" id="GO:0004042">
    <property type="term" value="F:L-glutamate N-acetyltransferase activity"/>
    <property type="evidence" value="ECO:0007669"/>
    <property type="project" value="UniProtKB-UniRule"/>
</dbReference>
<feature type="site" description="Involved in the stabilization of negative charge on the oxyanion by the formation of the oxyanion hole" evidence="13">
    <location>
        <position position="120"/>
    </location>
</feature>
<evidence type="ECO:0000256" key="8">
    <source>
        <dbReference type="ARBA" id="ARBA00023268"/>
    </source>
</evidence>
<dbReference type="Gene3D" id="3.30.2330.10">
    <property type="entry name" value="arginine biosynthesis bifunctional protein suprefamily"/>
    <property type="match status" value="1"/>
</dbReference>
<comment type="function">
    <text evidence="12 13">Catalyzes two activities which are involved in the cyclic version of arginine biosynthesis: the synthesis of N-acetylglutamate from glutamate and acetyl-CoA as the acetyl donor, and of ornithine by transacetylation between N(2)-acetylornithine and glutamate.</text>
</comment>
<dbReference type="GO" id="GO:0005737">
    <property type="term" value="C:cytoplasm"/>
    <property type="evidence" value="ECO:0007669"/>
    <property type="project" value="UniProtKB-SubCell"/>
</dbReference>
<feature type="binding site" evidence="13">
    <location>
        <position position="156"/>
    </location>
    <ligand>
        <name>substrate</name>
    </ligand>
</feature>